<dbReference type="AlphaFoldDB" id="E0Y258"/>
<evidence type="ECO:0008006" key="2">
    <source>
        <dbReference type="Google" id="ProtNLM"/>
    </source>
</evidence>
<reference evidence="1" key="1">
    <citation type="journal article" date="2011" name="Environ. Microbiol.">
        <title>Time-series analyses of Monterey Bay coastal microbial picoplankton using a 'genome proxy' microarray.</title>
        <authorList>
            <person name="Rich V.I."/>
            <person name="Pham V.D."/>
            <person name="Eppley J."/>
            <person name="Shi Y."/>
            <person name="DeLong E.F."/>
        </authorList>
    </citation>
    <scope>NUCLEOTIDE SEQUENCE</scope>
</reference>
<evidence type="ECO:0000313" key="1">
    <source>
        <dbReference type="EMBL" id="ADI20749.1"/>
    </source>
</evidence>
<dbReference type="Gene3D" id="3.30.360.10">
    <property type="entry name" value="Dihydrodipicolinate Reductase, domain 2"/>
    <property type="match status" value="1"/>
</dbReference>
<sequence length="56" mass="5977">MAPGPGRNVGQAYARLADAMQSGKMASPDFDDAVVRHALIDAMERSHVEGKVIKLP</sequence>
<name>E0Y258_9PROT</name>
<protein>
    <recommendedName>
        <fullName evidence="2">Gfo/Idh/MocA-like oxidoreductase C-terminal domain-containing protein</fullName>
    </recommendedName>
</protein>
<accession>E0Y258</accession>
<dbReference type="EMBL" id="GU474947">
    <property type="protein sequence ID" value="ADI20749.1"/>
    <property type="molecule type" value="Genomic_DNA"/>
</dbReference>
<organism evidence="1">
    <name type="scientific">uncultured alpha proteobacterium EF100_102A06</name>
    <dbReference type="NCBI Taxonomy" id="710799"/>
    <lineage>
        <taxon>Bacteria</taxon>
        <taxon>Pseudomonadati</taxon>
        <taxon>Pseudomonadota</taxon>
        <taxon>Alphaproteobacteria</taxon>
        <taxon>environmental samples</taxon>
    </lineage>
</organism>
<proteinExistence type="predicted"/>